<dbReference type="AlphaFoldDB" id="A0A1I3LNM1"/>
<organism evidence="3 4">
    <name type="scientific">Planctomicrobium piriforme</name>
    <dbReference type="NCBI Taxonomy" id="1576369"/>
    <lineage>
        <taxon>Bacteria</taxon>
        <taxon>Pseudomonadati</taxon>
        <taxon>Planctomycetota</taxon>
        <taxon>Planctomycetia</taxon>
        <taxon>Planctomycetales</taxon>
        <taxon>Planctomycetaceae</taxon>
        <taxon>Planctomicrobium</taxon>
    </lineage>
</organism>
<evidence type="ECO:0000313" key="4">
    <source>
        <dbReference type="Proteomes" id="UP000199518"/>
    </source>
</evidence>
<evidence type="ECO:0000256" key="1">
    <source>
        <dbReference type="SAM" id="MobiDB-lite"/>
    </source>
</evidence>
<dbReference type="EMBL" id="FOQD01000013">
    <property type="protein sequence ID" value="SFI86297.1"/>
    <property type="molecule type" value="Genomic_DNA"/>
</dbReference>
<evidence type="ECO:0000313" key="3">
    <source>
        <dbReference type="EMBL" id="SFI86297.1"/>
    </source>
</evidence>
<accession>A0A1I3LNM1</accession>
<name>A0A1I3LNM1_9PLAN</name>
<evidence type="ECO:0008006" key="5">
    <source>
        <dbReference type="Google" id="ProtNLM"/>
    </source>
</evidence>
<gene>
    <name evidence="3" type="ORF">SAMN05421753_11318</name>
</gene>
<protein>
    <recommendedName>
        <fullName evidence="5">DUF4019 domain-containing protein</fullName>
    </recommendedName>
</protein>
<feature type="region of interest" description="Disordered" evidence="1">
    <location>
        <begin position="156"/>
        <end position="175"/>
    </location>
</feature>
<proteinExistence type="predicted"/>
<evidence type="ECO:0000256" key="2">
    <source>
        <dbReference type="SAM" id="SignalP"/>
    </source>
</evidence>
<feature type="signal peptide" evidence="2">
    <location>
        <begin position="1"/>
        <end position="19"/>
    </location>
</feature>
<dbReference type="OrthoDB" id="286057at2"/>
<reference evidence="4" key="1">
    <citation type="submission" date="2016-10" db="EMBL/GenBank/DDBJ databases">
        <authorList>
            <person name="Varghese N."/>
            <person name="Submissions S."/>
        </authorList>
    </citation>
    <scope>NUCLEOTIDE SEQUENCE [LARGE SCALE GENOMIC DNA]</scope>
    <source>
        <strain evidence="4">DSM 26348</strain>
    </source>
</reference>
<feature type="chain" id="PRO_5011458771" description="DUF4019 domain-containing protein" evidence="2">
    <location>
        <begin position="20"/>
        <end position="175"/>
    </location>
</feature>
<dbReference type="RefSeq" id="WP_092052146.1">
    <property type="nucleotide sequence ID" value="NZ_FOQD01000013.1"/>
</dbReference>
<dbReference type="Proteomes" id="UP000199518">
    <property type="component" value="Unassembled WGS sequence"/>
</dbReference>
<keyword evidence="4" id="KW-1185">Reference proteome</keyword>
<keyword evidence="2" id="KW-0732">Signal</keyword>
<dbReference type="STRING" id="1576369.SAMN05421753_11318"/>
<sequence>MTKWCCLFIVTFAALPVLADEAPAPAAPAVEMNAAEKKFSELLTGANLVGSFTSDRAWEAAPRSEMYGILSASKVKDEQWIVQAKMSYKNVEVPIPVPVQVYWAGDTPMLQVTNLTIPLLGDGFFARVLFYEDRYAGTWQHGKAGGHLFGRVEKSAATTKDAKPLVPVEQDKAAP</sequence>